<organism evidence="1 2">
    <name type="scientific">Acidisarcina polymorpha</name>
    <dbReference type="NCBI Taxonomy" id="2211140"/>
    <lineage>
        <taxon>Bacteria</taxon>
        <taxon>Pseudomonadati</taxon>
        <taxon>Acidobacteriota</taxon>
        <taxon>Terriglobia</taxon>
        <taxon>Terriglobales</taxon>
        <taxon>Acidobacteriaceae</taxon>
        <taxon>Acidisarcina</taxon>
    </lineage>
</organism>
<sequence>MQMNSSLRQSRSRLRALRPFWTSDASLFPAQAQTSTGLQAARHSDFGEW</sequence>
<proteinExistence type="predicted"/>
<accession>A0A2Z5G5J2</accession>
<reference evidence="1 2" key="1">
    <citation type="journal article" date="2018" name="Front. Microbiol.">
        <title>Hydrolytic Capabilities as a Key to Environmental Success: Chitinolytic and Cellulolytic Acidobacteria From Acidic Sub-arctic Soils and Boreal Peatlands.</title>
        <authorList>
            <person name="Belova S.E."/>
            <person name="Ravin N.V."/>
            <person name="Pankratov T.A."/>
            <person name="Rakitin A.L."/>
            <person name="Ivanova A.A."/>
            <person name="Beletsky A.V."/>
            <person name="Mardanov A.V."/>
            <person name="Sinninghe Damste J.S."/>
            <person name="Dedysh S.N."/>
        </authorList>
    </citation>
    <scope>NUCLEOTIDE SEQUENCE [LARGE SCALE GENOMIC DNA]</scope>
    <source>
        <strain evidence="1 2">SBC82</strain>
    </source>
</reference>
<name>A0A2Z5G5J2_9BACT</name>
<dbReference type="KEGG" id="abas:ACPOL_5218"/>
<dbReference type="Proteomes" id="UP000253606">
    <property type="component" value="Chromosome"/>
</dbReference>
<evidence type="ECO:0000313" key="1">
    <source>
        <dbReference type="EMBL" id="AXC14472.1"/>
    </source>
</evidence>
<dbReference type="EMBL" id="CP030840">
    <property type="protein sequence ID" value="AXC14472.1"/>
    <property type="molecule type" value="Genomic_DNA"/>
</dbReference>
<gene>
    <name evidence="1" type="ORF">ACPOL_5218</name>
</gene>
<protein>
    <submittedName>
        <fullName evidence="1">Uncharacterized protein</fullName>
    </submittedName>
</protein>
<keyword evidence="2" id="KW-1185">Reference proteome</keyword>
<dbReference type="AlphaFoldDB" id="A0A2Z5G5J2"/>
<evidence type="ECO:0000313" key="2">
    <source>
        <dbReference type="Proteomes" id="UP000253606"/>
    </source>
</evidence>